<keyword evidence="2" id="KW-0732">Signal</keyword>
<dbReference type="GO" id="GO:0004252">
    <property type="term" value="F:serine-type endopeptidase activity"/>
    <property type="evidence" value="ECO:0007669"/>
    <property type="project" value="InterPro"/>
</dbReference>
<dbReference type="GO" id="GO:0006508">
    <property type="term" value="P:proteolysis"/>
    <property type="evidence" value="ECO:0007669"/>
    <property type="project" value="UniProtKB-KW"/>
</dbReference>
<dbReference type="AlphaFoldDB" id="A0A3Q2R246"/>
<reference evidence="8" key="2">
    <citation type="submission" date="2025-09" db="UniProtKB">
        <authorList>
            <consortium name="Ensembl"/>
        </authorList>
    </citation>
    <scope>IDENTIFICATION</scope>
</reference>
<accession>A0A3Q2R246</accession>
<evidence type="ECO:0000256" key="2">
    <source>
        <dbReference type="ARBA" id="ARBA00022729"/>
    </source>
</evidence>
<dbReference type="InterPro" id="IPR001254">
    <property type="entry name" value="Trypsin_dom"/>
</dbReference>
<dbReference type="SUPFAM" id="SSF50494">
    <property type="entry name" value="Trypsin-like serine proteases"/>
    <property type="match status" value="1"/>
</dbReference>
<dbReference type="InterPro" id="IPR001314">
    <property type="entry name" value="Peptidase_S1A"/>
</dbReference>
<dbReference type="Proteomes" id="UP000265000">
    <property type="component" value="Unplaced"/>
</dbReference>
<keyword evidence="5" id="KW-1015">Disulfide bond</keyword>
<organism evidence="8 9">
    <name type="scientific">Fundulus heteroclitus</name>
    <name type="common">Killifish</name>
    <name type="synonym">Mummichog</name>
    <dbReference type="NCBI Taxonomy" id="8078"/>
    <lineage>
        <taxon>Eukaryota</taxon>
        <taxon>Metazoa</taxon>
        <taxon>Chordata</taxon>
        <taxon>Craniata</taxon>
        <taxon>Vertebrata</taxon>
        <taxon>Euteleostomi</taxon>
        <taxon>Actinopterygii</taxon>
        <taxon>Neopterygii</taxon>
        <taxon>Teleostei</taxon>
        <taxon>Neoteleostei</taxon>
        <taxon>Acanthomorphata</taxon>
        <taxon>Ovalentaria</taxon>
        <taxon>Atherinomorphae</taxon>
        <taxon>Cyprinodontiformes</taxon>
        <taxon>Fundulidae</taxon>
        <taxon>Fundulus</taxon>
    </lineage>
</organism>
<protein>
    <recommendedName>
        <fullName evidence="7">Peptidase S1 domain-containing protein</fullName>
    </recommendedName>
</protein>
<dbReference type="InterPro" id="IPR043504">
    <property type="entry name" value="Peptidase_S1_PA_chymotrypsin"/>
</dbReference>
<keyword evidence="4" id="KW-0720">Serine protease</keyword>
<dbReference type="PANTHER" id="PTHR24253:SF144">
    <property type="entry name" value="CHYMOTRYPSIN-LIKE PROTEASE CTRL-1-RELATED"/>
    <property type="match status" value="1"/>
</dbReference>
<dbReference type="CDD" id="cd00190">
    <property type="entry name" value="Tryp_SPc"/>
    <property type="match status" value="1"/>
</dbReference>
<dbReference type="PANTHER" id="PTHR24253">
    <property type="entry name" value="TRANSMEMBRANE PROTEASE SERINE"/>
    <property type="match status" value="1"/>
</dbReference>
<dbReference type="PRINTS" id="PR00722">
    <property type="entry name" value="CHYMOTRYPSIN"/>
</dbReference>
<reference evidence="8" key="1">
    <citation type="submission" date="2025-08" db="UniProtKB">
        <authorList>
            <consortium name="Ensembl"/>
        </authorList>
    </citation>
    <scope>IDENTIFICATION</scope>
</reference>
<evidence type="ECO:0000313" key="8">
    <source>
        <dbReference type="Ensembl" id="ENSFHEP00000034769.1"/>
    </source>
</evidence>
<proteinExistence type="predicted"/>
<evidence type="ECO:0000256" key="1">
    <source>
        <dbReference type="ARBA" id="ARBA00022670"/>
    </source>
</evidence>
<name>A0A3Q2R246_FUNHE</name>
<evidence type="ECO:0000259" key="7">
    <source>
        <dbReference type="PROSITE" id="PS50240"/>
    </source>
</evidence>
<dbReference type="GeneTree" id="ENSGT00940000163160"/>
<keyword evidence="1" id="KW-0645">Protease</keyword>
<evidence type="ECO:0000256" key="6">
    <source>
        <dbReference type="ARBA" id="ARBA00023180"/>
    </source>
</evidence>
<evidence type="ECO:0000313" key="9">
    <source>
        <dbReference type="Proteomes" id="UP000265000"/>
    </source>
</evidence>
<keyword evidence="6" id="KW-0325">Glycoprotein</keyword>
<dbReference type="FunFam" id="2.40.10.10:FF:000024">
    <property type="entry name" value="Serine protease 53"/>
    <property type="match status" value="1"/>
</dbReference>
<sequence length="306" mass="33183">MNVCIVLVQVQPNAELDCFGLTVAVCGEAPLSTKAEARIVGGQDAAAGSWPWQVSLHTRRHFCGGSLINDQWVLTAAHPDASDVTVYMGRHTQEGPNAHEEARSVMLVIKHPSYDDETKDGDLALLKLSSPVNFTDYIRPVCLAAEESFFPDGLRVWVTGWGDVLSVAYLPSPETLQEVNLPIVSNIECAAAYGFITTSMICAGPNFRGKGFCDKDAGGPLVTLDGTRWVQAGVVSYARGCGYPKFPGVYTRVSKYQSWINSQILKDQPGYITFYRASTRTVHSASSAICSSVCNTFFSVPFGPKL</sequence>
<dbReference type="Gene3D" id="2.40.10.10">
    <property type="entry name" value="Trypsin-like serine proteases"/>
    <property type="match status" value="1"/>
</dbReference>
<keyword evidence="9" id="KW-1185">Reference proteome</keyword>
<dbReference type="Pfam" id="PF00089">
    <property type="entry name" value="Trypsin"/>
    <property type="match status" value="1"/>
</dbReference>
<dbReference type="PROSITE" id="PS50240">
    <property type="entry name" value="TRYPSIN_DOM"/>
    <property type="match status" value="1"/>
</dbReference>
<feature type="domain" description="Peptidase S1" evidence="7">
    <location>
        <begin position="39"/>
        <end position="265"/>
    </location>
</feature>
<dbReference type="InterPro" id="IPR009003">
    <property type="entry name" value="Peptidase_S1_PA"/>
</dbReference>
<evidence type="ECO:0000256" key="5">
    <source>
        <dbReference type="ARBA" id="ARBA00023157"/>
    </source>
</evidence>
<dbReference type="Ensembl" id="ENSFHET00000030290.1">
    <property type="protein sequence ID" value="ENSFHEP00000034769.1"/>
    <property type="gene ID" value="ENSFHEG00000022862.1"/>
</dbReference>
<keyword evidence="3" id="KW-0378">Hydrolase</keyword>
<dbReference type="SMART" id="SM00020">
    <property type="entry name" value="Tryp_SPc"/>
    <property type="match status" value="1"/>
</dbReference>
<evidence type="ECO:0000256" key="3">
    <source>
        <dbReference type="ARBA" id="ARBA00022801"/>
    </source>
</evidence>
<evidence type="ECO:0000256" key="4">
    <source>
        <dbReference type="ARBA" id="ARBA00022825"/>
    </source>
</evidence>